<protein>
    <recommendedName>
        <fullName evidence="6 7">Large ribosomal subunit protein bL9</fullName>
    </recommendedName>
</protein>
<dbReference type="InterPro" id="IPR036935">
    <property type="entry name" value="Ribosomal_bL9_N_sf"/>
</dbReference>
<dbReference type="HAMAP" id="MF_00503">
    <property type="entry name" value="Ribosomal_bL9"/>
    <property type="match status" value="1"/>
</dbReference>
<keyword evidence="3 7" id="KW-0694">RNA-binding</keyword>
<keyword evidence="5 7" id="KW-0687">Ribonucleoprotein</keyword>
<dbReference type="Gene3D" id="3.40.5.10">
    <property type="entry name" value="Ribosomal protein L9, N-terminal domain"/>
    <property type="match status" value="1"/>
</dbReference>
<proteinExistence type="inferred from homology"/>
<dbReference type="GO" id="GO:1990904">
    <property type="term" value="C:ribonucleoprotein complex"/>
    <property type="evidence" value="ECO:0007669"/>
    <property type="project" value="UniProtKB-KW"/>
</dbReference>
<evidence type="ECO:0000256" key="5">
    <source>
        <dbReference type="ARBA" id="ARBA00023274"/>
    </source>
</evidence>
<dbReference type="InterPro" id="IPR000244">
    <property type="entry name" value="Ribosomal_bL9"/>
</dbReference>
<accession>A0A1X6WY80</accession>
<dbReference type="PANTHER" id="PTHR21368">
    <property type="entry name" value="50S RIBOSOMAL PROTEIN L9"/>
    <property type="match status" value="1"/>
</dbReference>
<evidence type="ECO:0000259" key="8">
    <source>
        <dbReference type="PROSITE" id="PS00651"/>
    </source>
</evidence>
<dbReference type="Proteomes" id="UP000196581">
    <property type="component" value="Unassembled WGS sequence"/>
</dbReference>
<evidence type="ECO:0000313" key="10">
    <source>
        <dbReference type="Proteomes" id="UP000196581"/>
    </source>
</evidence>
<dbReference type="Pfam" id="PF03948">
    <property type="entry name" value="Ribosomal_L9_C"/>
    <property type="match status" value="1"/>
</dbReference>
<sequence length="152" mass="16093">MATRKLILTQEVDRLGAAGDVVEVRAGYARNLLIPRGLATPWSAGAQKQIDALRKARQARQIADRDEALALKGKIESTTARIEMKSGKGGRLFGAVTSALVADAVSTAVGAQFDRRQVALPGHVKAAGLHTATVRVHDEITANAKFEVIGKA</sequence>
<keyword evidence="10" id="KW-1185">Reference proteome</keyword>
<dbReference type="AlphaFoldDB" id="A0A1X6WY80"/>
<evidence type="ECO:0000256" key="3">
    <source>
        <dbReference type="ARBA" id="ARBA00022884"/>
    </source>
</evidence>
<dbReference type="PROSITE" id="PS00651">
    <property type="entry name" value="RIBOSOMAL_L9"/>
    <property type="match status" value="1"/>
</dbReference>
<dbReference type="GO" id="GO:0005840">
    <property type="term" value="C:ribosome"/>
    <property type="evidence" value="ECO:0007669"/>
    <property type="project" value="UniProtKB-KW"/>
</dbReference>
<dbReference type="InterPro" id="IPR020594">
    <property type="entry name" value="Ribosomal_bL9_bac/chp"/>
</dbReference>
<reference evidence="10" key="1">
    <citation type="submission" date="2017-02" db="EMBL/GenBank/DDBJ databases">
        <authorList>
            <person name="Dridi B."/>
        </authorList>
    </citation>
    <scope>NUCLEOTIDE SEQUENCE [LARGE SCALE GENOMIC DNA]</scope>
    <source>
        <strain evidence="10">B Co 03.10</strain>
    </source>
</reference>
<dbReference type="GO" id="GO:0003735">
    <property type="term" value="F:structural constituent of ribosome"/>
    <property type="evidence" value="ECO:0007669"/>
    <property type="project" value="InterPro"/>
</dbReference>
<dbReference type="EMBL" id="FWFF01000001">
    <property type="protein sequence ID" value="SLM90804.1"/>
    <property type="molecule type" value="Genomic_DNA"/>
</dbReference>
<evidence type="ECO:0000256" key="4">
    <source>
        <dbReference type="ARBA" id="ARBA00022980"/>
    </source>
</evidence>
<comment type="similarity">
    <text evidence="1 7">Belongs to the bacterial ribosomal protein bL9 family.</text>
</comment>
<dbReference type="SUPFAM" id="SSF55653">
    <property type="entry name" value="Ribosomal protein L9 C-domain"/>
    <property type="match status" value="1"/>
</dbReference>
<evidence type="ECO:0000256" key="7">
    <source>
        <dbReference type="HAMAP-Rule" id="MF_00503"/>
    </source>
</evidence>
<dbReference type="SUPFAM" id="SSF55658">
    <property type="entry name" value="L9 N-domain-like"/>
    <property type="match status" value="1"/>
</dbReference>
<gene>
    <name evidence="7" type="primary">rplI</name>
    <name evidence="9" type="ORF">FM105_02235</name>
</gene>
<dbReference type="Pfam" id="PF01281">
    <property type="entry name" value="Ribosomal_L9_N"/>
    <property type="match status" value="1"/>
</dbReference>
<dbReference type="NCBIfam" id="TIGR00158">
    <property type="entry name" value="L9"/>
    <property type="match status" value="1"/>
</dbReference>
<dbReference type="RefSeq" id="WP_087003952.1">
    <property type="nucleotide sequence ID" value="NZ_FWFF01000001.1"/>
</dbReference>
<dbReference type="Gene3D" id="3.10.430.100">
    <property type="entry name" value="Ribosomal protein L9, C-terminal domain"/>
    <property type="match status" value="1"/>
</dbReference>
<dbReference type="FunFam" id="3.40.5.10:FF:000003">
    <property type="entry name" value="50S ribosomal protein L9"/>
    <property type="match status" value="1"/>
</dbReference>
<dbReference type="InterPro" id="IPR036791">
    <property type="entry name" value="Ribosomal_bL9_C_sf"/>
</dbReference>
<dbReference type="InterPro" id="IPR020070">
    <property type="entry name" value="Ribosomal_bL9_N"/>
</dbReference>
<dbReference type="GO" id="GO:0006412">
    <property type="term" value="P:translation"/>
    <property type="evidence" value="ECO:0007669"/>
    <property type="project" value="UniProtKB-UniRule"/>
</dbReference>
<comment type="function">
    <text evidence="7">Binds to the 23S rRNA.</text>
</comment>
<keyword evidence="4 7" id="KW-0689">Ribosomal protein</keyword>
<evidence type="ECO:0000256" key="1">
    <source>
        <dbReference type="ARBA" id="ARBA00010605"/>
    </source>
</evidence>
<dbReference type="GO" id="GO:0019843">
    <property type="term" value="F:rRNA binding"/>
    <property type="evidence" value="ECO:0007669"/>
    <property type="project" value="UniProtKB-UniRule"/>
</dbReference>
<evidence type="ECO:0000313" key="9">
    <source>
        <dbReference type="EMBL" id="SLM90804.1"/>
    </source>
</evidence>
<evidence type="ECO:0000256" key="6">
    <source>
        <dbReference type="ARBA" id="ARBA00035292"/>
    </source>
</evidence>
<feature type="domain" description="Ribosomal protein L9" evidence="8">
    <location>
        <begin position="16"/>
        <end position="43"/>
    </location>
</feature>
<dbReference type="InterPro" id="IPR009027">
    <property type="entry name" value="Ribosomal_bL9/RNase_H1_N"/>
</dbReference>
<organism evidence="9 10">
    <name type="scientific">Brevibacterium yomogidense</name>
    <dbReference type="NCBI Taxonomy" id="946573"/>
    <lineage>
        <taxon>Bacteria</taxon>
        <taxon>Bacillati</taxon>
        <taxon>Actinomycetota</taxon>
        <taxon>Actinomycetes</taxon>
        <taxon>Micrococcales</taxon>
        <taxon>Brevibacteriaceae</taxon>
        <taxon>Brevibacterium</taxon>
    </lineage>
</organism>
<dbReference type="InterPro" id="IPR020069">
    <property type="entry name" value="Ribosomal_bL9_C"/>
</dbReference>
<keyword evidence="2 7" id="KW-0699">rRNA-binding</keyword>
<evidence type="ECO:0000256" key="2">
    <source>
        <dbReference type="ARBA" id="ARBA00022730"/>
    </source>
</evidence>
<name>A0A1X6WY80_9MICO</name>